<organism evidence="2 3">
    <name type="scientific">Adineta steineri</name>
    <dbReference type="NCBI Taxonomy" id="433720"/>
    <lineage>
        <taxon>Eukaryota</taxon>
        <taxon>Metazoa</taxon>
        <taxon>Spiralia</taxon>
        <taxon>Gnathifera</taxon>
        <taxon>Rotifera</taxon>
        <taxon>Eurotatoria</taxon>
        <taxon>Bdelloidea</taxon>
        <taxon>Adinetida</taxon>
        <taxon>Adinetidae</taxon>
        <taxon>Adineta</taxon>
    </lineage>
</organism>
<feature type="non-terminal residue" evidence="2">
    <location>
        <position position="94"/>
    </location>
</feature>
<name>A0A819XDU4_9BILA</name>
<protein>
    <recommendedName>
        <fullName evidence="4">Protoporphyrinogen oxidase</fullName>
    </recommendedName>
</protein>
<feature type="transmembrane region" description="Helical" evidence="1">
    <location>
        <begin position="6"/>
        <end position="24"/>
    </location>
</feature>
<proteinExistence type="predicted"/>
<evidence type="ECO:0008006" key="4">
    <source>
        <dbReference type="Google" id="ProtNLM"/>
    </source>
</evidence>
<dbReference type="Proteomes" id="UP000663881">
    <property type="component" value="Unassembled WGS sequence"/>
</dbReference>
<dbReference type="GO" id="GO:0006783">
    <property type="term" value="P:heme biosynthetic process"/>
    <property type="evidence" value="ECO:0007669"/>
    <property type="project" value="TreeGrafter"/>
</dbReference>
<comment type="caution">
    <text evidence="2">The sequence shown here is derived from an EMBL/GenBank/DDBJ whole genome shotgun (WGS) entry which is preliminary data.</text>
</comment>
<dbReference type="EMBL" id="CAJOAY010006446">
    <property type="protein sequence ID" value="CAF4140565.1"/>
    <property type="molecule type" value="Genomic_DNA"/>
</dbReference>
<keyword evidence="1" id="KW-0812">Transmembrane</keyword>
<dbReference type="InterPro" id="IPR050464">
    <property type="entry name" value="Zeta_carotene_desat/Oxidored"/>
</dbReference>
<gene>
    <name evidence="2" type="ORF">OKA104_LOCUS37727</name>
</gene>
<keyword evidence="1" id="KW-0472">Membrane</keyword>
<dbReference type="PANTHER" id="PTHR42923">
    <property type="entry name" value="PROTOPORPHYRINOGEN OXIDASE"/>
    <property type="match status" value="1"/>
</dbReference>
<reference evidence="2" key="1">
    <citation type="submission" date="2021-02" db="EMBL/GenBank/DDBJ databases">
        <authorList>
            <person name="Nowell W R."/>
        </authorList>
    </citation>
    <scope>NUCLEOTIDE SEQUENCE</scope>
</reference>
<dbReference type="PANTHER" id="PTHR42923:SF3">
    <property type="entry name" value="PROTOPORPHYRINOGEN OXIDASE"/>
    <property type="match status" value="1"/>
</dbReference>
<dbReference type="GO" id="GO:0005743">
    <property type="term" value="C:mitochondrial inner membrane"/>
    <property type="evidence" value="ECO:0007669"/>
    <property type="project" value="TreeGrafter"/>
</dbReference>
<dbReference type="Gene3D" id="3.50.50.60">
    <property type="entry name" value="FAD/NAD(P)-binding domain"/>
    <property type="match status" value="1"/>
</dbReference>
<dbReference type="AlphaFoldDB" id="A0A819XDU4"/>
<dbReference type="Pfam" id="PF13450">
    <property type="entry name" value="NAD_binding_8"/>
    <property type="match status" value="1"/>
</dbReference>
<evidence type="ECO:0000313" key="2">
    <source>
        <dbReference type="EMBL" id="CAF4140565.1"/>
    </source>
</evidence>
<sequence length="94" mass="10262">MQKSPTVAIIGGGIAGLVSAYYLAQKATLSKIPHLRILLLERSSRFGGWIRSEQLPTKYDSHIFELGARTLRLQSGVASLSSHSAINTLKLLEQ</sequence>
<dbReference type="GO" id="GO:0004729">
    <property type="term" value="F:oxygen-dependent protoporphyrinogen oxidase activity"/>
    <property type="evidence" value="ECO:0007669"/>
    <property type="project" value="TreeGrafter"/>
</dbReference>
<accession>A0A819XDU4</accession>
<evidence type="ECO:0000256" key="1">
    <source>
        <dbReference type="SAM" id="Phobius"/>
    </source>
</evidence>
<keyword evidence="1" id="KW-1133">Transmembrane helix</keyword>
<evidence type="ECO:0000313" key="3">
    <source>
        <dbReference type="Proteomes" id="UP000663881"/>
    </source>
</evidence>
<dbReference type="InterPro" id="IPR036188">
    <property type="entry name" value="FAD/NAD-bd_sf"/>
</dbReference>
<dbReference type="SUPFAM" id="SSF51905">
    <property type="entry name" value="FAD/NAD(P)-binding domain"/>
    <property type="match status" value="1"/>
</dbReference>